<keyword evidence="3" id="KW-0964">Secreted</keyword>
<proteinExistence type="inferred from homology"/>
<evidence type="ECO:0000256" key="1">
    <source>
        <dbReference type="ARBA" id="ARBA00004613"/>
    </source>
</evidence>
<evidence type="ECO:0000256" key="6">
    <source>
        <dbReference type="ARBA" id="ARBA00022963"/>
    </source>
</evidence>
<comment type="subcellular location">
    <subcellularLocation>
        <location evidence="1">Secreted</location>
    </subcellularLocation>
</comment>
<evidence type="ECO:0000313" key="8">
    <source>
        <dbReference type="EMBL" id="PON64940.1"/>
    </source>
</evidence>
<accession>A0A2P5CV62</accession>
<dbReference type="EMBL" id="JXTB01000092">
    <property type="protein sequence ID" value="PON64940.1"/>
    <property type="molecule type" value="Genomic_DNA"/>
</dbReference>
<keyword evidence="4" id="KW-0732">Signal</keyword>
<dbReference type="GO" id="GO:0005576">
    <property type="term" value="C:extracellular region"/>
    <property type="evidence" value="ECO:0007669"/>
    <property type="project" value="UniProtKB-SubCell"/>
</dbReference>
<dbReference type="PANTHER" id="PTHR45650">
    <property type="entry name" value="GDSL-LIKE LIPASE/ACYLHYDROLASE-RELATED"/>
    <property type="match status" value="1"/>
</dbReference>
<gene>
    <name evidence="8" type="ORF">PanWU01x14_121170</name>
</gene>
<reference evidence="9" key="1">
    <citation type="submission" date="2016-06" db="EMBL/GenBank/DDBJ databases">
        <title>Parallel loss of symbiosis genes in relatives of nitrogen-fixing non-legume Parasponia.</title>
        <authorList>
            <person name="Van Velzen R."/>
            <person name="Holmer R."/>
            <person name="Bu F."/>
            <person name="Rutten L."/>
            <person name="Van Zeijl A."/>
            <person name="Liu W."/>
            <person name="Santuari L."/>
            <person name="Cao Q."/>
            <person name="Sharma T."/>
            <person name="Shen D."/>
            <person name="Roswanjaya Y."/>
            <person name="Wardhani T."/>
            <person name="Kalhor M.S."/>
            <person name="Jansen J."/>
            <person name="Van den Hoogen J."/>
            <person name="Gungor B."/>
            <person name="Hartog M."/>
            <person name="Hontelez J."/>
            <person name="Verver J."/>
            <person name="Yang W.-C."/>
            <person name="Schijlen E."/>
            <person name="Repin R."/>
            <person name="Schilthuizen M."/>
            <person name="Schranz E."/>
            <person name="Heidstra R."/>
            <person name="Miyata K."/>
            <person name="Fedorova E."/>
            <person name="Kohlen W."/>
            <person name="Bisseling T."/>
            <person name="Smit S."/>
            <person name="Geurts R."/>
        </authorList>
    </citation>
    <scope>NUCLEOTIDE SEQUENCE [LARGE SCALE GENOMIC DNA]</scope>
    <source>
        <strain evidence="9">cv. WU1-14</strain>
    </source>
</reference>
<dbReference type="GO" id="GO:0016298">
    <property type="term" value="F:lipase activity"/>
    <property type="evidence" value="ECO:0007669"/>
    <property type="project" value="InterPro"/>
</dbReference>
<comment type="similarity">
    <text evidence="2">Belongs to the 'GDSL' lipolytic enzyme family.</text>
</comment>
<dbReference type="InterPro" id="IPR008265">
    <property type="entry name" value="Lipase_GDSL_AS"/>
</dbReference>
<evidence type="ECO:0000256" key="4">
    <source>
        <dbReference type="ARBA" id="ARBA00022729"/>
    </source>
</evidence>
<dbReference type="Gene3D" id="3.40.50.1110">
    <property type="entry name" value="SGNH hydrolase"/>
    <property type="match status" value="1"/>
</dbReference>
<dbReference type="InterPro" id="IPR051238">
    <property type="entry name" value="GDSL_esterase/lipase"/>
</dbReference>
<dbReference type="PROSITE" id="PS01098">
    <property type="entry name" value="LIPASE_GDSL_SER"/>
    <property type="match status" value="1"/>
</dbReference>
<name>A0A2P5CV62_PARAD</name>
<keyword evidence="5" id="KW-0378">Hydrolase</keyword>
<evidence type="ECO:0000256" key="7">
    <source>
        <dbReference type="ARBA" id="ARBA00023098"/>
    </source>
</evidence>
<evidence type="ECO:0000256" key="5">
    <source>
        <dbReference type="ARBA" id="ARBA00022801"/>
    </source>
</evidence>
<evidence type="ECO:0000256" key="3">
    <source>
        <dbReference type="ARBA" id="ARBA00022525"/>
    </source>
</evidence>
<keyword evidence="7" id="KW-0443">Lipid metabolism</keyword>
<dbReference type="OrthoDB" id="1600564at2759"/>
<dbReference type="InterPro" id="IPR036514">
    <property type="entry name" value="SGNH_hydro_sf"/>
</dbReference>
<dbReference type="Proteomes" id="UP000237105">
    <property type="component" value="Unassembled WGS sequence"/>
</dbReference>
<evidence type="ECO:0000313" key="9">
    <source>
        <dbReference type="Proteomes" id="UP000237105"/>
    </source>
</evidence>
<dbReference type="InterPro" id="IPR001087">
    <property type="entry name" value="GDSL"/>
</dbReference>
<organism evidence="8 9">
    <name type="scientific">Parasponia andersonii</name>
    <name type="common">Sponia andersonii</name>
    <dbReference type="NCBI Taxonomy" id="3476"/>
    <lineage>
        <taxon>Eukaryota</taxon>
        <taxon>Viridiplantae</taxon>
        <taxon>Streptophyta</taxon>
        <taxon>Embryophyta</taxon>
        <taxon>Tracheophyta</taxon>
        <taxon>Spermatophyta</taxon>
        <taxon>Magnoliopsida</taxon>
        <taxon>eudicotyledons</taxon>
        <taxon>Gunneridae</taxon>
        <taxon>Pentapetalae</taxon>
        <taxon>rosids</taxon>
        <taxon>fabids</taxon>
        <taxon>Rosales</taxon>
        <taxon>Cannabaceae</taxon>
        <taxon>Parasponia</taxon>
    </lineage>
</organism>
<dbReference type="Pfam" id="PF00657">
    <property type="entry name" value="Lipase_GDSL"/>
    <property type="match status" value="1"/>
</dbReference>
<dbReference type="AlphaFoldDB" id="A0A2P5CV62"/>
<keyword evidence="6" id="KW-0442">Lipid degradation</keyword>
<dbReference type="PANTHER" id="PTHR45650:SF4">
    <property type="entry name" value="GDSL-LIKE LIPASE_ACYLHYDROLASE FAMILY PROTEIN, EXPRESSED"/>
    <property type="match status" value="1"/>
</dbReference>
<dbReference type="GO" id="GO:0016042">
    <property type="term" value="P:lipid catabolic process"/>
    <property type="evidence" value="ECO:0007669"/>
    <property type="project" value="UniProtKB-KW"/>
</dbReference>
<protein>
    <submittedName>
        <fullName evidence="8">Lipase</fullName>
    </submittedName>
</protein>
<dbReference type="InterPro" id="IPR035669">
    <property type="entry name" value="SGNH_plant_lipase-like"/>
</dbReference>
<comment type="caution">
    <text evidence="8">The sequence shown here is derived from an EMBL/GenBank/DDBJ whole genome shotgun (WGS) entry which is preliminary data.</text>
</comment>
<keyword evidence="9" id="KW-1185">Reference proteome</keyword>
<evidence type="ECO:0000256" key="2">
    <source>
        <dbReference type="ARBA" id="ARBA00008668"/>
    </source>
</evidence>
<sequence length="369" mass="40210">MGFHSYKENTVFIVAFQILTASALFKICLAKGFNAAFVFGDSLADAGNNNYIDTLAKYNVVPNGIDFGKPTGRFTNGKTIIDLVGQEFGFKGFIPPYLDPATKGQQLLNGVNYASGGSGILNGTGEIFVGRINLDTQISNFEKNKQSIISIIGQPAASQLIGEALFSITIGSNDFLNNYLVPLVSIAKQVLVSPEIFVTSLITRYRLQLTRHYNLGARKIIVTNVGPIGCIPYQRDVNPTAGDDCVDSSNKLAQLFNAQLKTLIAELSTNLRGSKFVYADVYHIVEDILNNYKKLGFENANSACCFIAGRFGGVVPCGPLSTYCPNRSKYVFWDGYHPSEATNILIAKRLLDGDTNDISPINLRQLAEI</sequence>
<dbReference type="CDD" id="cd01837">
    <property type="entry name" value="SGNH_plant_lipase_like"/>
    <property type="match status" value="1"/>
</dbReference>
<dbReference type="SUPFAM" id="SSF52266">
    <property type="entry name" value="SGNH hydrolase"/>
    <property type="match status" value="1"/>
</dbReference>